<sequence>MTIESVPENATLDQLRRSINWQVGFPDYVFAESASQGFFVIDEGVFTSRGFLDFMLSLKAEVPLITLVRLHGQPAQDLFFTTSDANEIADLRVHLAQGPLDLFGSKVVVSSASMEWIAYEEANEGFAVLAVFDEQTWKYLSSVESGVWDYATSAEQVATKLLDDKWHGWEPDFLRQILNSYRRKI</sequence>
<name>A0ABY9PAS8_9GAMM</name>
<dbReference type="RefSeq" id="WP_309151849.1">
    <property type="nucleotide sequence ID" value="NZ_CP133568.1"/>
</dbReference>
<protein>
    <submittedName>
        <fullName evidence="1">Uncharacterized protein</fullName>
    </submittedName>
</protein>
<dbReference type="Proteomes" id="UP001229313">
    <property type="component" value="Chromosome"/>
</dbReference>
<evidence type="ECO:0000313" key="1">
    <source>
        <dbReference type="EMBL" id="WMT02952.1"/>
    </source>
</evidence>
<dbReference type="EMBL" id="CP133568">
    <property type="protein sequence ID" value="WMT02952.1"/>
    <property type="molecule type" value="Genomic_DNA"/>
</dbReference>
<gene>
    <name evidence="1" type="ORF">RDV84_23810</name>
</gene>
<organism evidence="1 2">
    <name type="scientific">Lysobacter yananisis</name>
    <dbReference type="NCBI Taxonomy" id="1003114"/>
    <lineage>
        <taxon>Bacteria</taxon>
        <taxon>Pseudomonadati</taxon>
        <taxon>Pseudomonadota</taxon>
        <taxon>Gammaproteobacteria</taxon>
        <taxon>Lysobacterales</taxon>
        <taxon>Lysobacteraceae</taxon>
        <taxon>Lysobacter</taxon>
    </lineage>
</organism>
<accession>A0ABY9PAS8</accession>
<reference evidence="1 2" key="1">
    <citation type="submission" date="2023-08" db="EMBL/GenBank/DDBJ databases">
        <title>The whole genome sequence of Lysobacter yananisis.</title>
        <authorList>
            <person name="Sun H."/>
        </authorList>
    </citation>
    <scope>NUCLEOTIDE SEQUENCE [LARGE SCALE GENOMIC DNA]</scope>
    <source>
        <strain evidence="1 2">SNNU513</strain>
    </source>
</reference>
<evidence type="ECO:0000313" key="2">
    <source>
        <dbReference type="Proteomes" id="UP001229313"/>
    </source>
</evidence>
<keyword evidence="2" id="KW-1185">Reference proteome</keyword>
<proteinExistence type="predicted"/>